<dbReference type="Proteomes" id="UP000280726">
    <property type="component" value="Unassembled WGS sequence"/>
</dbReference>
<dbReference type="Pfam" id="PF07690">
    <property type="entry name" value="MFS_1"/>
    <property type="match status" value="1"/>
</dbReference>
<organism evidence="7 8">
    <name type="scientific">Georgenia muralis</name>
    <dbReference type="NCBI Taxonomy" id="154117"/>
    <lineage>
        <taxon>Bacteria</taxon>
        <taxon>Bacillati</taxon>
        <taxon>Actinomycetota</taxon>
        <taxon>Actinomycetes</taxon>
        <taxon>Micrococcales</taxon>
        <taxon>Bogoriellaceae</taxon>
        <taxon>Georgenia</taxon>
    </lineage>
</organism>
<protein>
    <submittedName>
        <fullName evidence="7">Putative MFS family arabinose efflux permease</fullName>
    </submittedName>
</protein>
<feature type="transmembrane region" description="Helical" evidence="5">
    <location>
        <begin position="92"/>
        <end position="112"/>
    </location>
</feature>
<feature type="transmembrane region" description="Helical" evidence="5">
    <location>
        <begin position="63"/>
        <end position="83"/>
    </location>
</feature>
<evidence type="ECO:0000256" key="5">
    <source>
        <dbReference type="SAM" id="Phobius"/>
    </source>
</evidence>
<dbReference type="Gene3D" id="1.20.1250.20">
    <property type="entry name" value="MFS general substrate transporter like domains"/>
    <property type="match status" value="2"/>
</dbReference>
<feature type="domain" description="Major facilitator superfamily (MFS) profile" evidence="6">
    <location>
        <begin position="227"/>
        <end position="416"/>
    </location>
</feature>
<keyword evidence="2 5" id="KW-0812">Transmembrane</keyword>
<reference evidence="7 8" key="1">
    <citation type="submission" date="2018-11" db="EMBL/GenBank/DDBJ databases">
        <title>Sequencing the genomes of 1000 actinobacteria strains.</title>
        <authorList>
            <person name="Klenk H.-P."/>
        </authorList>
    </citation>
    <scope>NUCLEOTIDE SEQUENCE [LARGE SCALE GENOMIC DNA]</scope>
    <source>
        <strain evidence="7 8">DSM 14418</strain>
    </source>
</reference>
<dbReference type="InterPro" id="IPR020846">
    <property type="entry name" value="MFS_dom"/>
</dbReference>
<accession>A0A3N4ZP90</accession>
<dbReference type="InterPro" id="IPR051788">
    <property type="entry name" value="MFS_Transporter"/>
</dbReference>
<evidence type="ECO:0000256" key="1">
    <source>
        <dbReference type="ARBA" id="ARBA00004651"/>
    </source>
</evidence>
<feature type="transmembrane region" description="Helical" evidence="5">
    <location>
        <begin position="229"/>
        <end position="250"/>
    </location>
</feature>
<name>A0A3N4ZP90_9MICO</name>
<evidence type="ECO:0000313" key="7">
    <source>
        <dbReference type="EMBL" id="RPF27478.1"/>
    </source>
</evidence>
<keyword evidence="3 5" id="KW-1133">Transmembrane helix</keyword>
<evidence type="ECO:0000256" key="4">
    <source>
        <dbReference type="ARBA" id="ARBA00023136"/>
    </source>
</evidence>
<evidence type="ECO:0000256" key="2">
    <source>
        <dbReference type="ARBA" id="ARBA00022692"/>
    </source>
</evidence>
<evidence type="ECO:0000259" key="6">
    <source>
        <dbReference type="PROSITE" id="PS50850"/>
    </source>
</evidence>
<comment type="caution">
    <text evidence="7">The sequence shown here is derived from an EMBL/GenBank/DDBJ whole genome shotgun (WGS) entry which is preliminary data.</text>
</comment>
<proteinExistence type="predicted"/>
<dbReference type="EMBL" id="RKRA01000001">
    <property type="protein sequence ID" value="RPF27478.1"/>
    <property type="molecule type" value="Genomic_DNA"/>
</dbReference>
<dbReference type="CDD" id="cd17393">
    <property type="entry name" value="MFS_MosC_like"/>
    <property type="match status" value="1"/>
</dbReference>
<dbReference type="PANTHER" id="PTHR23514">
    <property type="entry name" value="BYPASS OF STOP CODON PROTEIN 6"/>
    <property type="match status" value="1"/>
</dbReference>
<dbReference type="GO" id="GO:0005886">
    <property type="term" value="C:plasma membrane"/>
    <property type="evidence" value="ECO:0007669"/>
    <property type="project" value="UniProtKB-SubCell"/>
</dbReference>
<feature type="transmembrane region" description="Helical" evidence="5">
    <location>
        <begin position="378"/>
        <end position="399"/>
    </location>
</feature>
<dbReference type="AlphaFoldDB" id="A0A3N4ZP90"/>
<evidence type="ECO:0000256" key="3">
    <source>
        <dbReference type="ARBA" id="ARBA00022989"/>
    </source>
</evidence>
<feature type="transmembrane region" description="Helical" evidence="5">
    <location>
        <begin position="351"/>
        <end position="372"/>
    </location>
</feature>
<dbReference type="RefSeq" id="WP_342771401.1">
    <property type="nucleotide sequence ID" value="NZ_RKRA01000001.1"/>
</dbReference>
<dbReference type="PANTHER" id="PTHR23514:SF13">
    <property type="entry name" value="INNER MEMBRANE PROTEIN YBJJ"/>
    <property type="match status" value="1"/>
</dbReference>
<dbReference type="PROSITE" id="PS50850">
    <property type="entry name" value="MFS"/>
    <property type="match status" value="1"/>
</dbReference>
<gene>
    <name evidence="7" type="ORF">EDD32_1964</name>
</gene>
<comment type="subcellular location">
    <subcellularLocation>
        <location evidence="1">Cell membrane</location>
        <topology evidence="1">Multi-pass membrane protein</topology>
    </subcellularLocation>
</comment>
<dbReference type="GO" id="GO:0022857">
    <property type="term" value="F:transmembrane transporter activity"/>
    <property type="evidence" value="ECO:0007669"/>
    <property type="project" value="InterPro"/>
</dbReference>
<dbReference type="InterPro" id="IPR036259">
    <property type="entry name" value="MFS_trans_sf"/>
</dbReference>
<evidence type="ECO:0000313" key="8">
    <source>
        <dbReference type="Proteomes" id="UP000280726"/>
    </source>
</evidence>
<keyword evidence="8" id="KW-1185">Reference proteome</keyword>
<keyword evidence="4 5" id="KW-0472">Membrane</keyword>
<feature type="transmembrane region" description="Helical" evidence="5">
    <location>
        <begin position="25"/>
        <end position="43"/>
    </location>
</feature>
<feature type="transmembrane region" description="Helical" evidence="5">
    <location>
        <begin position="262"/>
        <end position="282"/>
    </location>
</feature>
<sequence length="416" mass="42557">MSGSPAAHVPGVPGVPADRRRADRAAWATFAVFTLNGLVFANWVSRLPAVRDALDLTPARLGILLLVGSVGSVLALPLTGAVVQRIGTRRTVVLAATLNVVSFAFVAVAVGIGEVGLLAPALFAGQAGIAAWDVSMNLEGGAVEQALGRAIMPRFHAGFSLGTVLGAGMGALAALAGISVMVHLLVVLGLIYVAVLLSVRAFLPDPPPAGERHHGWRTTFRAWTERRTLLVGLVVLAAALTEGAANDWLALAVVDGFGTTNAVGAVGFGIFVTAMTAMRLVGTELLDRYGRVPVLRLSTALALVGLLLFTLSPAMLPALAGAVLWGLGAALGFPVGMSAASDEPVHAAARVSVVSSIGYTAFLAGPPLLGLLAEQVGYRLSLLAIAVPLVLGLALVPAARPIGPAAREEEPRPSRP</sequence>
<dbReference type="InterPro" id="IPR011701">
    <property type="entry name" value="MFS"/>
</dbReference>
<dbReference type="SUPFAM" id="SSF103473">
    <property type="entry name" value="MFS general substrate transporter"/>
    <property type="match status" value="1"/>
</dbReference>